<gene>
    <name evidence="1" type="ORF">FY536_00040</name>
    <name evidence="2" type="ORF">FY536_00065</name>
</gene>
<evidence type="ECO:0000313" key="1">
    <source>
        <dbReference type="EMBL" id="QNT63756.1"/>
    </source>
</evidence>
<sequence length="290" mass="32569">MEIFKLDIQDGKYVIDVDIDTLVDELQSYINNPQSRIPVNSELGGWHDKYLDDLKDVNGDATALRSFDYLELILDALSNKYDDAMTVDVENSIEPLTLEDLPPIAKVQLDMEVNGLPSFIPFTDLPSANQRENDTIPDYVIDDLLSYSKASTFKETLSYIEEINSYASQYGTMPLVISTVTDGRIEVLRKLLDELLSVSAEFNDSHSSIGANVIDKFVESAENARKTISGEAKDLRITNVKSAFMSLQTASEQLRSWLMTSWAQYGGEPENFKMKYNHETAELSALSAMF</sequence>
<evidence type="ECO:0000313" key="2">
    <source>
        <dbReference type="EMBL" id="QNT63759.1"/>
    </source>
</evidence>
<dbReference type="Proteomes" id="UP000516446">
    <property type="component" value="Chromosome"/>
</dbReference>
<reference evidence="1 3" key="1">
    <citation type="submission" date="2019-08" db="EMBL/GenBank/DDBJ databases">
        <authorList>
            <person name="Chang H.C."/>
            <person name="Mun S.Y."/>
        </authorList>
    </citation>
    <scope>NUCLEOTIDE SEQUENCE [LARGE SCALE GENOMIC DNA]</scope>
    <source>
        <strain evidence="1 3">SK</strain>
    </source>
</reference>
<protein>
    <submittedName>
        <fullName evidence="1">Uncharacterized protein</fullName>
    </submittedName>
</protein>
<dbReference type="EMBL" id="CP043431">
    <property type="protein sequence ID" value="QNT63756.1"/>
    <property type="molecule type" value="Genomic_DNA"/>
</dbReference>
<evidence type="ECO:0000313" key="3">
    <source>
        <dbReference type="Proteomes" id="UP000516446"/>
    </source>
</evidence>
<name>A0A7H1MJX0_9LACO</name>
<accession>A0A7H1MJX0</accession>
<keyword evidence="3" id="KW-1185">Reference proteome</keyword>
<proteinExistence type="predicted"/>
<organism evidence="1 3">
    <name type="scientific">Weissella koreensis</name>
    <dbReference type="NCBI Taxonomy" id="165096"/>
    <lineage>
        <taxon>Bacteria</taxon>
        <taxon>Bacillati</taxon>
        <taxon>Bacillota</taxon>
        <taxon>Bacilli</taxon>
        <taxon>Lactobacillales</taxon>
        <taxon>Lactobacillaceae</taxon>
        <taxon>Weissella</taxon>
    </lineage>
</organism>
<dbReference type="RefSeq" id="WP_104914365.1">
    <property type="nucleotide sequence ID" value="NZ_CP026847.1"/>
</dbReference>
<dbReference type="AlphaFoldDB" id="A0A7H1MJX0"/>
<dbReference type="EMBL" id="CP043431">
    <property type="protein sequence ID" value="QNT63759.1"/>
    <property type="molecule type" value="Genomic_DNA"/>
</dbReference>